<dbReference type="GO" id="GO:0006633">
    <property type="term" value="P:fatty acid biosynthetic process"/>
    <property type="evidence" value="ECO:0007669"/>
    <property type="project" value="InterPro"/>
</dbReference>
<evidence type="ECO:0000259" key="1">
    <source>
        <dbReference type="Pfam" id="PF05292"/>
    </source>
</evidence>
<dbReference type="WBParaSite" id="maker-PairedContig_172-snap-gene-0.21-mRNA-1">
    <property type="protein sequence ID" value="maker-PairedContig_172-snap-gene-0.21-mRNA-1"/>
    <property type="gene ID" value="maker-PairedContig_172-snap-gene-0.21"/>
</dbReference>
<organism evidence="3">
    <name type="scientific">Wuchereria bancrofti</name>
    <dbReference type="NCBI Taxonomy" id="6293"/>
    <lineage>
        <taxon>Eukaryota</taxon>
        <taxon>Metazoa</taxon>
        <taxon>Ecdysozoa</taxon>
        <taxon>Nematoda</taxon>
        <taxon>Chromadorea</taxon>
        <taxon>Rhabditida</taxon>
        <taxon>Spirurina</taxon>
        <taxon>Spiruromorpha</taxon>
        <taxon>Filarioidea</taxon>
        <taxon>Onchocercidae</taxon>
        <taxon>Wuchereria</taxon>
    </lineage>
</organism>
<dbReference type="GO" id="GO:0005759">
    <property type="term" value="C:mitochondrial matrix"/>
    <property type="evidence" value="ECO:0007669"/>
    <property type="project" value="TreeGrafter"/>
</dbReference>
<dbReference type="GO" id="GO:0050080">
    <property type="term" value="F:malonyl-CoA decarboxylase activity"/>
    <property type="evidence" value="ECO:0007669"/>
    <property type="project" value="InterPro"/>
</dbReference>
<dbReference type="GO" id="GO:0005782">
    <property type="term" value="C:peroxisomal matrix"/>
    <property type="evidence" value="ECO:0007669"/>
    <property type="project" value="TreeGrafter"/>
</dbReference>
<protein>
    <recommendedName>
        <fullName evidence="4">Malonyl-CoA decarboxylase</fullName>
    </recommendedName>
</protein>
<dbReference type="Pfam" id="PF05292">
    <property type="entry name" value="MCD"/>
    <property type="match status" value="1"/>
</dbReference>
<dbReference type="GO" id="GO:0006085">
    <property type="term" value="P:acetyl-CoA biosynthetic process"/>
    <property type="evidence" value="ECO:0007669"/>
    <property type="project" value="TreeGrafter"/>
</dbReference>
<evidence type="ECO:0000259" key="2">
    <source>
        <dbReference type="Pfam" id="PF17408"/>
    </source>
</evidence>
<dbReference type="Pfam" id="PF17408">
    <property type="entry name" value="MCD_N"/>
    <property type="match status" value="1"/>
</dbReference>
<proteinExistence type="predicted"/>
<feature type="domain" description="Malonyl-CoA decarboxylase N-terminal" evidence="2">
    <location>
        <begin position="93"/>
        <end position="181"/>
    </location>
</feature>
<dbReference type="PANTHER" id="PTHR28641:SF1">
    <property type="entry name" value="MALONYL-COA DECARBOXYLASE, MITOCHONDRIAL"/>
    <property type="match status" value="1"/>
</dbReference>
<dbReference type="InterPro" id="IPR007956">
    <property type="entry name" value="Malonyl_CoA_deC_C"/>
</dbReference>
<feature type="domain" description="Malonyl-CoA decarboxylase C-terminal" evidence="1">
    <location>
        <begin position="185"/>
        <end position="448"/>
    </location>
</feature>
<dbReference type="InterPro" id="IPR038351">
    <property type="entry name" value="MCD_N_sf"/>
</dbReference>
<name>A0A1I8EEM2_WUCBA</name>
<dbReference type="STRING" id="6293.A0A1I8EEM2"/>
<dbReference type="InterPro" id="IPR042303">
    <property type="entry name" value="Malonyl_CoA_deC_C_sf"/>
</dbReference>
<dbReference type="PANTHER" id="PTHR28641">
    <property type="match status" value="1"/>
</dbReference>
<dbReference type="AlphaFoldDB" id="A0A1I8EEM2"/>
<sequence length="530" mass="60597">MFSRSVTPNLLFLIRQRNAITRKLFALTFGPHHRVTAKGHRANSTIVRDIYSKLTSHSSSDQWHDAGEQLIEKYFASSMLHRRSILVKLSQNFGVDHAVLKRSIELYHKNEQAFMNVASASRPHYFRLFQSIGNITGGVERICSMRADTLEMLCSSDLTRTESAALRPVENCFHELLTLWFCQSNLRLQQLTIESPGDILDKVMKYEAVHPLAGLIDMKRRLGPNRRCFVFMHEAMAREPLVVVYAAFMKKIVKNLESIMNDADILEDENSSDTAMFYSISSTQAGLRGIDLGNMLIKRVIAEISNTNPHIRIFATLSPMPYFRGWLLRSLKCAAPSGDVIDERLLAVCEENEFFEGDIRIVELVRLFLLDHLNKINVSKYEKIFEIIMHLAVRYLLEVKHSATGRAYDPVENFHLRNGAEIYAVNWKADTTTKGMESSYGVMVNYLYRLDQVTKNSAQYIQKGEIAINSDTLAPTTIMHLSNSFAHFVTHPTLGYDTAQIRSAIRDATRRVASHMRYEELLLQRYSACR</sequence>
<dbReference type="Gene3D" id="3.40.630.150">
    <property type="entry name" value="Malonyl-CoA decarboxylase, catalytic domain"/>
    <property type="match status" value="1"/>
</dbReference>
<dbReference type="InterPro" id="IPR035372">
    <property type="entry name" value="MCD_N"/>
</dbReference>
<evidence type="ECO:0008006" key="4">
    <source>
        <dbReference type="Google" id="ProtNLM"/>
    </source>
</evidence>
<accession>A0A1I8EEM2</accession>
<reference evidence="3" key="1">
    <citation type="submission" date="2016-11" db="UniProtKB">
        <authorList>
            <consortium name="WormBaseParasite"/>
        </authorList>
    </citation>
    <scope>IDENTIFICATION</scope>
    <source>
        <strain evidence="3">pt0022</strain>
    </source>
</reference>
<dbReference type="InterPro" id="IPR038917">
    <property type="entry name" value="Malonyl_CoA_deC"/>
</dbReference>
<dbReference type="Gene3D" id="1.20.140.90">
    <property type="entry name" value="Malonyl-CoA decarboxylase, oligemerization domain"/>
    <property type="match status" value="1"/>
</dbReference>
<dbReference type="GO" id="GO:2001294">
    <property type="term" value="P:malonyl-CoA catabolic process"/>
    <property type="evidence" value="ECO:0007669"/>
    <property type="project" value="TreeGrafter"/>
</dbReference>
<evidence type="ECO:0000313" key="3">
    <source>
        <dbReference type="WBParaSite" id="maker-PairedContig_172-snap-gene-0.21-mRNA-1"/>
    </source>
</evidence>